<comment type="caution">
    <text evidence="7">Lacks conserved residue(s) required for the propagation of feature annotation.</text>
</comment>
<dbReference type="PROSITE" id="PS00411">
    <property type="entry name" value="KINESIN_MOTOR_1"/>
    <property type="match status" value="1"/>
</dbReference>
<evidence type="ECO:0000256" key="9">
    <source>
        <dbReference type="SAM" id="MobiDB-lite"/>
    </source>
</evidence>
<dbReference type="SUPFAM" id="SSF52540">
    <property type="entry name" value="P-loop containing nucleoside triphosphate hydrolases"/>
    <property type="match status" value="1"/>
</dbReference>
<evidence type="ECO:0000259" key="10">
    <source>
        <dbReference type="PROSITE" id="PS50067"/>
    </source>
</evidence>
<dbReference type="AlphaFoldDB" id="A0A2J8A5Y6"/>
<protein>
    <recommendedName>
        <fullName evidence="8">Kinesin-like protein</fullName>
    </recommendedName>
</protein>
<dbReference type="GO" id="GO:0005524">
    <property type="term" value="F:ATP binding"/>
    <property type="evidence" value="ECO:0007669"/>
    <property type="project" value="UniProtKB-KW"/>
</dbReference>
<dbReference type="GO" id="GO:0005874">
    <property type="term" value="C:microtubule"/>
    <property type="evidence" value="ECO:0007669"/>
    <property type="project" value="UniProtKB-KW"/>
</dbReference>
<evidence type="ECO:0000256" key="2">
    <source>
        <dbReference type="ARBA" id="ARBA00022490"/>
    </source>
</evidence>
<reference evidence="11 12" key="1">
    <citation type="journal article" date="2017" name="Mol. Biol. Evol.">
        <title>The 4-celled Tetrabaena socialis nuclear genome reveals the essential components for genetic control of cell number at the origin of multicellularity in the volvocine lineage.</title>
        <authorList>
            <person name="Featherston J."/>
            <person name="Arakaki Y."/>
            <person name="Hanschen E.R."/>
            <person name="Ferris P.J."/>
            <person name="Michod R.E."/>
            <person name="Olson B.J.S.C."/>
            <person name="Nozaki H."/>
            <person name="Durand P.M."/>
        </authorList>
    </citation>
    <scope>NUCLEOTIDE SEQUENCE [LARGE SCALE GENOMIC DNA]</scope>
    <source>
        <strain evidence="11 12">NIES-571</strain>
    </source>
</reference>
<comment type="caution">
    <text evidence="11">The sequence shown here is derived from an EMBL/GenBank/DDBJ whole genome shotgun (WGS) entry which is preliminary data.</text>
</comment>
<dbReference type="InterPro" id="IPR036961">
    <property type="entry name" value="Kinesin_motor_dom_sf"/>
</dbReference>
<keyword evidence="12" id="KW-1185">Reference proteome</keyword>
<evidence type="ECO:0000313" key="12">
    <source>
        <dbReference type="Proteomes" id="UP000236333"/>
    </source>
</evidence>
<dbReference type="Gene3D" id="3.40.850.10">
    <property type="entry name" value="Kinesin motor domain"/>
    <property type="match status" value="1"/>
</dbReference>
<dbReference type="PANTHER" id="PTHR47969:SF15">
    <property type="entry name" value="CHROMOSOME-ASSOCIATED KINESIN KIF4A-RELATED"/>
    <property type="match status" value="1"/>
</dbReference>
<evidence type="ECO:0000256" key="5">
    <source>
        <dbReference type="ARBA" id="ARBA00023054"/>
    </source>
</evidence>
<dbReference type="PRINTS" id="PR00380">
    <property type="entry name" value="KINESINHEAVY"/>
</dbReference>
<dbReference type="Proteomes" id="UP000236333">
    <property type="component" value="Unassembled WGS sequence"/>
</dbReference>
<dbReference type="GO" id="GO:0051231">
    <property type="term" value="P:spindle elongation"/>
    <property type="evidence" value="ECO:0007669"/>
    <property type="project" value="TreeGrafter"/>
</dbReference>
<sequence>RKDSRDGFAVTGLTQVACPSDAAAVRYCVRALQHRHTRGHRLNEYSSRSHCLITFVFASKEAGPDGQMGAAGGIRRYGKLALVDLAGSERLKDTGNTEKGAVRETGAINKSLFTLGQVLAALSVRSSGAASAATSFVPYRDSKLTQLLWDGLRGSGRCLMLACLGPMRSAAEESLNTLHFASMALRIKAEPVVLLDPQDQLVLDLRKTIIELRMENRQLAGALSQLSAGVDPYAVLQALPDTLRAHAATSGGAAAAATDVGPSASYGQLPPPSPPPPPPPPPAAQDYGYLAGGGYGYGGPAGPPPPAAPPPPLLPSPSLHTSVSYGSAASGHHHQRHSGPAHGELPSPGPASVSTSAASGAGRGGLRNSVNSGGSVGSGGSAAAAGRRRRPAPAPALANSPYSSSPPRGKRSPGRSKSVGRSGGGGGGSAGAGGGGAGGGGGRPSYLTEDPGALLYGYSAAAIHIPSILRGAGGTLRSVATALAGAGAGPVVRCHVQVLLLLYGLPRLLAGSIIAHELMHAWLRMAGVVGLELRVEEGLCQLMAGLWLDRQHELLEGDPEQQRLASFFSYQIRTDTSEVYGDGFRDAMEAFQTHGLTAVIRNVQKYG</sequence>
<feature type="compositionally biased region" description="Low complexity" evidence="9">
    <location>
        <begin position="395"/>
        <end position="407"/>
    </location>
</feature>
<dbReference type="OrthoDB" id="3176171at2759"/>
<feature type="compositionally biased region" description="Gly residues" evidence="9">
    <location>
        <begin position="421"/>
        <end position="443"/>
    </location>
</feature>
<dbReference type="InterPro" id="IPR022087">
    <property type="entry name" value="DA1-like_dom"/>
</dbReference>
<evidence type="ECO:0000256" key="3">
    <source>
        <dbReference type="ARBA" id="ARBA00022741"/>
    </source>
</evidence>
<keyword evidence="5" id="KW-0175">Coiled coil</keyword>
<organism evidence="11 12">
    <name type="scientific">Tetrabaena socialis</name>
    <dbReference type="NCBI Taxonomy" id="47790"/>
    <lineage>
        <taxon>Eukaryota</taxon>
        <taxon>Viridiplantae</taxon>
        <taxon>Chlorophyta</taxon>
        <taxon>core chlorophytes</taxon>
        <taxon>Chlorophyceae</taxon>
        <taxon>CS clade</taxon>
        <taxon>Chlamydomonadales</taxon>
        <taxon>Tetrabaenaceae</taxon>
        <taxon>Tetrabaena</taxon>
    </lineage>
</organism>
<proteinExistence type="inferred from homology"/>
<feature type="non-terminal residue" evidence="11">
    <location>
        <position position="1"/>
    </location>
</feature>
<feature type="compositionally biased region" description="Low complexity" evidence="9">
    <location>
        <begin position="254"/>
        <end position="265"/>
    </location>
</feature>
<feature type="compositionally biased region" description="Pro residues" evidence="9">
    <location>
        <begin position="269"/>
        <end position="283"/>
    </location>
</feature>
<dbReference type="InterPro" id="IPR019821">
    <property type="entry name" value="Kinesin_motor_CS"/>
</dbReference>
<feature type="domain" description="Kinesin motor" evidence="10">
    <location>
        <begin position="1"/>
        <end position="187"/>
    </location>
</feature>
<dbReference type="Pfam" id="PF00225">
    <property type="entry name" value="Kinesin"/>
    <property type="match status" value="1"/>
</dbReference>
<evidence type="ECO:0000256" key="1">
    <source>
        <dbReference type="ARBA" id="ARBA00004496"/>
    </source>
</evidence>
<dbReference type="PROSITE" id="PS50067">
    <property type="entry name" value="KINESIN_MOTOR_2"/>
    <property type="match status" value="1"/>
</dbReference>
<name>A0A2J8A5Y6_9CHLO</name>
<dbReference type="Pfam" id="PF12315">
    <property type="entry name" value="DA1-like"/>
    <property type="match status" value="1"/>
</dbReference>
<feature type="region of interest" description="Disordered" evidence="9">
    <location>
        <begin position="254"/>
        <end position="444"/>
    </location>
</feature>
<feature type="compositionally biased region" description="Low complexity" evidence="9">
    <location>
        <begin position="350"/>
        <end position="373"/>
    </location>
</feature>
<dbReference type="InterPro" id="IPR001752">
    <property type="entry name" value="Kinesin_motor_dom"/>
</dbReference>
<keyword evidence="6 8" id="KW-0505">Motor protein</keyword>
<keyword evidence="3 8" id="KW-0547">Nucleotide-binding</keyword>
<dbReference type="GO" id="GO:0005875">
    <property type="term" value="C:microtubule associated complex"/>
    <property type="evidence" value="ECO:0007669"/>
    <property type="project" value="TreeGrafter"/>
</dbReference>
<evidence type="ECO:0000256" key="6">
    <source>
        <dbReference type="ARBA" id="ARBA00023175"/>
    </source>
</evidence>
<dbReference type="GO" id="GO:0007052">
    <property type="term" value="P:mitotic spindle organization"/>
    <property type="evidence" value="ECO:0007669"/>
    <property type="project" value="TreeGrafter"/>
</dbReference>
<dbReference type="SMART" id="SM00129">
    <property type="entry name" value="KISc"/>
    <property type="match status" value="1"/>
</dbReference>
<dbReference type="InterPro" id="IPR027417">
    <property type="entry name" value="P-loop_NTPase"/>
</dbReference>
<feature type="compositionally biased region" description="Gly residues" evidence="9">
    <location>
        <begin position="290"/>
        <end position="300"/>
    </location>
</feature>
<dbReference type="GO" id="GO:0005737">
    <property type="term" value="C:cytoplasm"/>
    <property type="evidence" value="ECO:0007669"/>
    <property type="project" value="UniProtKB-SubCell"/>
</dbReference>
<gene>
    <name evidence="11" type="ORF">TSOC_005588</name>
</gene>
<evidence type="ECO:0000313" key="11">
    <source>
        <dbReference type="EMBL" id="PNH07917.1"/>
    </source>
</evidence>
<dbReference type="GO" id="GO:0003777">
    <property type="term" value="F:microtubule motor activity"/>
    <property type="evidence" value="ECO:0007669"/>
    <property type="project" value="InterPro"/>
</dbReference>
<feature type="compositionally biased region" description="Pro residues" evidence="9">
    <location>
        <begin position="301"/>
        <end position="315"/>
    </location>
</feature>
<dbReference type="PANTHER" id="PTHR47969">
    <property type="entry name" value="CHROMOSOME-ASSOCIATED KINESIN KIF4A-RELATED"/>
    <property type="match status" value="1"/>
</dbReference>
<dbReference type="EMBL" id="PGGS01000154">
    <property type="protein sequence ID" value="PNH07917.1"/>
    <property type="molecule type" value="Genomic_DNA"/>
</dbReference>
<dbReference type="InterPro" id="IPR027640">
    <property type="entry name" value="Kinesin-like_fam"/>
</dbReference>
<dbReference type="GO" id="GO:0007018">
    <property type="term" value="P:microtubule-based movement"/>
    <property type="evidence" value="ECO:0007669"/>
    <property type="project" value="InterPro"/>
</dbReference>
<keyword evidence="8" id="KW-0493">Microtubule</keyword>
<dbReference type="GO" id="GO:0008017">
    <property type="term" value="F:microtubule binding"/>
    <property type="evidence" value="ECO:0007669"/>
    <property type="project" value="InterPro"/>
</dbReference>
<evidence type="ECO:0000256" key="8">
    <source>
        <dbReference type="RuleBase" id="RU000394"/>
    </source>
</evidence>
<keyword evidence="2" id="KW-0963">Cytoplasm</keyword>
<evidence type="ECO:0000256" key="4">
    <source>
        <dbReference type="ARBA" id="ARBA00022840"/>
    </source>
</evidence>
<comment type="subcellular location">
    <subcellularLocation>
        <location evidence="1">Cytoplasm</location>
    </subcellularLocation>
</comment>
<comment type="similarity">
    <text evidence="7 8">Belongs to the TRAFAC class myosin-kinesin ATPase superfamily. Kinesin family.</text>
</comment>
<keyword evidence="4 8" id="KW-0067">ATP-binding</keyword>
<feature type="non-terminal residue" evidence="11">
    <location>
        <position position="607"/>
    </location>
</feature>
<accession>A0A2J8A5Y6</accession>
<evidence type="ECO:0000256" key="7">
    <source>
        <dbReference type="PROSITE-ProRule" id="PRU00283"/>
    </source>
</evidence>